<sequence>CPRRTPPSRPSPPRPPRLRGRSWWRSPSSKRSPSTACAACT</sequence>
<feature type="compositionally biased region" description="Pro residues" evidence="1">
    <location>
        <begin position="1"/>
        <end position="15"/>
    </location>
</feature>
<feature type="compositionally biased region" description="Low complexity" evidence="1">
    <location>
        <begin position="23"/>
        <end position="34"/>
    </location>
</feature>
<organism evidence="2">
    <name type="scientific">uncultured Blastococcus sp</name>
    <dbReference type="NCBI Taxonomy" id="217144"/>
    <lineage>
        <taxon>Bacteria</taxon>
        <taxon>Bacillati</taxon>
        <taxon>Actinomycetota</taxon>
        <taxon>Actinomycetes</taxon>
        <taxon>Geodermatophilales</taxon>
        <taxon>Geodermatophilaceae</taxon>
        <taxon>Blastococcus</taxon>
        <taxon>environmental samples</taxon>
    </lineage>
</organism>
<name>A0A6J4JD02_9ACTN</name>
<feature type="non-terminal residue" evidence="2">
    <location>
        <position position="1"/>
    </location>
</feature>
<evidence type="ECO:0000313" key="2">
    <source>
        <dbReference type="EMBL" id="CAA9274089.1"/>
    </source>
</evidence>
<feature type="non-terminal residue" evidence="2">
    <location>
        <position position="41"/>
    </location>
</feature>
<reference evidence="2" key="1">
    <citation type="submission" date="2020-02" db="EMBL/GenBank/DDBJ databases">
        <authorList>
            <person name="Meier V. D."/>
        </authorList>
    </citation>
    <scope>NUCLEOTIDE SEQUENCE</scope>
    <source>
        <strain evidence="2">AVDCRST_MAG52</strain>
    </source>
</reference>
<accession>A0A6J4JD02</accession>
<evidence type="ECO:0000256" key="1">
    <source>
        <dbReference type="SAM" id="MobiDB-lite"/>
    </source>
</evidence>
<dbReference type="AlphaFoldDB" id="A0A6J4JD02"/>
<feature type="region of interest" description="Disordered" evidence="1">
    <location>
        <begin position="1"/>
        <end position="41"/>
    </location>
</feature>
<proteinExistence type="predicted"/>
<gene>
    <name evidence="2" type="ORF">AVDCRST_MAG52-3375</name>
</gene>
<protein>
    <submittedName>
        <fullName evidence="2">Mycofactocin</fullName>
    </submittedName>
</protein>
<dbReference type="EMBL" id="CADCTN010000232">
    <property type="protein sequence ID" value="CAA9274089.1"/>
    <property type="molecule type" value="Genomic_DNA"/>
</dbReference>